<evidence type="ECO:0000256" key="1">
    <source>
        <dbReference type="ARBA" id="ARBA00001974"/>
    </source>
</evidence>
<dbReference type="InterPro" id="IPR001433">
    <property type="entry name" value="OxRdtase_FAD/NAD-bd"/>
</dbReference>
<keyword evidence="8" id="KW-0560">Oxidoreductase</keyword>
<gene>
    <name evidence="11" type="ORF">ZEAMMB73_Zm00001d017490</name>
</gene>
<proteinExistence type="predicted"/>
<comment type="cofactor">
    <cofactor evidence="1">
        <name>FAD</name>
        <dbReference type="ChEBI" id="CHEBI:57692"/>
    </cofactor>
</comment>
<keyword evidence="4" id="KW-0812">Transmembrane</keyword>
<dbReference type="STRING" id="4577.A0A1D6HF37"/>
<organism evidence="11">
    <name type="scientific">Zea mays</name>
    <name type="common">Maize</name>
    <dbReference type="NCBI Taxonomy" id="4577"/>
    <lineage>
        <taxon>Eukaryota</taxon>
        <taxon>Viridiplantae</taxon>
        <taxon>Streptophyta</taxon>
        <taxon>Embryophyta</taxon>
        <taxon>Tracheophyta</taxon>
        <taxon>Spermatophyta</taxon>
        <taxon>Magnoliopsida</taxon>
        <taxon>Liliopsida</taxon>
        <taxon>Poales</taxon>
        <taxon>Poaceae</taxon>
        <taxon>PACMAD clade</taxon>
        <taxon>Panicoideae</taxon>
        <taxon>Andropogonodae</taxon>
        <taxon>Andropogoneae</taxon>
        <taxon>Tripsacinae</taxon>
        <taxon>Zea</taxon>
    </lineage>
</organism>
<keyword evidence="5" id="KW-0496">Mitochondrion</keyword>
<dbReference type="InParanoid" id="A0A1D6HF37"/>
<keyword evidence="9" id="KW-0472">Membrane</keyword>
<evidence type="ECO:0000313" key="11">
    <source>
        <dbReference type="EMBL" id="AQK73257.1"/>
    </source>
</evidence>
<dbReference type="AlphaFoldDB" id="A0A1D6HF37"/>
<name>A0A1D6HF37_MAIZE</name>
<evidence type="ECO:0000256" key="7">
    <source>
        <dbReference type="ARBA" id="ARBA00022989"/>
    </source>
</evidence>
<evidence type="ECO:0000256" key="4">
    <source>
        <dbReference type="ARBA" id="ARBA00022692"/>
    </source>
</evidence>
<dbReference type="GO" id="GO:0016491">
    <property type="term" value="F:oxidoreductase activity"/>
    <property type="evidence" value="ECO:0007669"/>
    <property type="project" value="UniProtKB-KW"/>
</dbReference>
<dbReference type="PANTHER" id="PTHR19370">
    <property type="entry name" value="NADH-CYTOCHROME B5 REDUCTASE"/>
    <property type="match status" value="1"/>
</dbReference>
<evidence type="ECO:0000256" key="3">
    <source>
        <dbReference type="ARBA" id="ARBA00022630"/>
    </source>
</evidence>
<feature type="domain" description="Oxidoreductase FAD/NAD(P)-binding" evidence="10">
    <location>
        <begin position="36"/>
        <end position="86"/>
    </location>
</feature>
<sequence>MAKTYPGRFKIYYVLNQVCVTFFRKFEAHCFQRHLTYTVFLLVHPPENWNGGVGFVSKEMIQSHCPAPAEDIQILRCGPPPMNKAMAAHLDELNYTKEMQFQF</sequence>
<dbReference type="SUPFAM" id="SSF52343">
    <property type="entry name" value="Ferredoxin reductase-like, C-terminal NADP-linked domain"/>
    <property type="match status" value="1"/>
</dbReference>
<evidence type="ECO:0000256" key="9">
    <source>
        <dbReference type="ARBA" id="ARBA00023136"/>
    </source>
</evidence>
<dbReference type="PANTHER" id="PTHR19370:SF183">
    <property type="entry name" value="NADH-CYTOCHROME B5 REDUCTASE"/>
    <property type="match status" value="1"/>
</dbReference>
<dbReference type="FunFam" id="3.40.50.80:FF:000019">
    <property type="entry name" value="NADH-cytochrome b5 reductase"/>
    <property type="match status" value="1"/>
</dbReference>
<dbReference type="SMR" id="A0A1D6HF37"/>
<dbReference type="EMBL" id="CM000781">
    <property type="protein sequence ID" value="AQK73257.1"/>
    <property type="molecule type" value="Genomic_DNA"/>
</dbReference>
<dbReference type="GO" id="GO:0005741">
    <property type="term" value="C:mitochondrial outer membrane"/>
    <property type="evidence" value="ECO:0007669"/>
    <property type="project" value="UniProtKB-SubCell"/>
</dbReference>
<evidence type="ECO:0000256" key="6">
    <source>
        <dbReference type="ARBA" id="ARBA00022827"/>
    </source>
</evidence>
<dbReference type="InterPro" id="IPR001834">
    <property type="entry name" value="CBR-like"/>
</dbReference>
<evidence type="ECO:0000256" key="2">
    <source>
        <dbReference type="ARBA" id="ARBA00004294"/>
    </source>
</evidence>
<accession>A0A1D6HF37</accession>
<evidence type="ECO:0000259" key="10">
    <source>
        <dbReference type="Pfam" id="PF00175"/>
    </source>
</evidence>
<evidence type="ECO:0000256" key="5">
    <source>
        <dbReference type="ARBA" id="ARBA00022787"/>
    </source>
</evidence>
<keyword evidence="5" id="KW-1000">Mitochondrion outer membrane</keyword>
<protein>
    <submittedName>
        <fullName evidence="11">NADH--cytochrome b5 reductase 1</fullName>
    </submittedName>
</protein>
<keyword evidence="3" id="KW-0285">Flavoprotein</keyword>
<dbReference type="Pfam" id="PF00175">
    <property type="entry name" value="NAD_binding_1"/>
    <property type="match status" value="1"/>
</dbReference>
<keyword evidence="6" id="KW-0274">FAD</keyword>
<dbReference type="InterPro" id="IPR039261">
    <property type="entry name" value="FNR_nucleotide-bd"/>
</dbReference>
<keyword evidence="7" id="KW-1133">Transmembrane helix</keyword>
<reference evidence="11" key="1">
    <citation type="submission" date="2015-12" db="EMBL/GenBank/DDBJ databases">
        <title>Update maize B73 reference genome by single molecule sequencing technologies.</title>
        <authorList>
            <consortium name="Maize Genome Sequencing Project"/>
            <person name="Ware D."/>
        </authorList>
    </citation>
    <scope>NUCLEOTIDE SEQUENCE</scope>
    <source>
        <tissue evidence="11">Seedling</tissue>
    </source>
</reference>
<dbReference type="Gene3D" id="3.40.50.80">
    <property type="entry name" value="Nucleotide-binding domain of ferredoxin-NADP reductase (FNR) module"/>
    <property type="match status" value="1"/>
</dbReference>
<evidence type="ECO:0000256" key="8">
    <source>
        <dbReference type="ARBA" id="ARBA00023002"/>
    </source>
</evidence>
<comment type="subcellular location">
    <subcellularLocation>
        <location evidence="2">Mitochondrion outer membrane</location>
    </subcellularLocation>
</comment>